<reference evidence="1" key="1">
    <citation type="submission" date="2021-01" db="EMBL/GenBank/DDBJ databases">
        <authorList>
            <consortium name="Genoscope - CEA"/>
            <person name="William W."/>
        </authorList>
    </citation>
    <scope>NUCLEOTIDE SEQUENCE</scope>
</reference>
<proteinExistence type="predicted"/>
<evidence type="ECO:0000313" key="2">
    <source>
        <dbReference type="Proteomes" id="UP000683925"/>
    </source>
</evidence>
<accession>A0A8S1WZW8</accession>
<protein>
    <submittedName>
        <fullName evidence="1">Uncharacterized protein</fullName>
    </submittedName>
</protein>
<sequence length="59" mass="7167">MKDKIKYVEQQAKFRKAQTELRENGLENTPTTTKREIMRALEKEMDDHELMIFKRNQPE</sequence>
<dbReference type="EMBL" id="CAJJDP010000105">
    <property type="protein sequence ID" value="CAD8193709.1"/>
    <property type="molecule type" value="Genomic_DNA"/>
</dbReference>
<keyword evidence="2" id="KW-1185">Reference proteome</keyword>
<name>A0A8S1WZW8_PAROT</name>
<organism evidence="1 2">
    <name type="scientific">Paramecium octaurelia</name>
    <dbReference type="NCBI Taxonomy" id="43137"/>
    <lineage>
        <taxon>Eukaryota</taxon>
        <taxon>Sar</taxon>
        <taxon>Alveolata</taxon>
        <taxon>Ciliophora</taxon>
        <taxon>Intramacronucleata</taxon>
        <taxon>Oligohymenophorea</taxon>
        <taxon>Peniculida</taxon>
        <taxon>Parameciidae</taxon>
        <taxon>Paramecium</taxon>
    </lineage>
</organism>
<dbReference type="AlphaFoldDB" id="A0A8S1WZW8"/>
<dbReference type="OrthoDB" id="10348922at2759"/>
<evidence type="ECO:0000313" key="1">
    <source>
        <dbReference type="EMBL" id="CAD8193709.1"/>
    </source>
</evidence>
<comment type="caution">
    <text evidence="1">The sequence shown here is derived from an EMBL/GenBank/DDBJ whole genome shotgun (WGS) entry which is preliminary data.</text>
</comment>
<gene>
    <name evidence="1" type="ORF">POCTA_138.1.T1050074</name>
</gene>
<dbReference type="Proteomes" id="UP000683925">
    <property type="component" value="Unassembled WGS sequence"/>
</dbReference>